<evidence type="ECO:0000313" key="3">
    <source>
        <dbReference type="EMBL" id="PKA50752.1"/>
    </source>
</evidence>
<name>A0A2I0A5E4_9ASPA</name>
<feature type="region of interest" description="Disordered" evidence="1">
    <location>
        <begin position="1"/>
        <end position="29"/>
    </location>
</feature>
<dbReference type="InterPro" id="IPR004013">
    <property type="entry name" value="PHP_dom"/>
</dbReference>
<proteinExistence type="predicted"/>
<dbReference type="Pfam" id="PF02811">
    <property type="entry name" value="PHP"/>
    <property type="match status" value="1"/>
</dbReference>
<reference evidence="3 4" key="1">
    <citation type="journal article" date="2017" name="Nature">
        <title>The Apostasia genome and the evolution of orchids.</title>
        <authorList>
            <person name="Zhang G.Q."/>
            <person name="Liu K.W."/>
            <person name="Li Z."/>
            <person name="Lohaus R."/>
            <person name="Hsiao Y.Y."/>
            <person name="Niu S.C."/>
            <person name="Wang J.Y."/>
            <person name="Lin Y.C."/>
            <person name="Xu Q."/>
            <person name="Chen L.J."/>
            <person name="Yoshida K."/>
            <person name="Fujiwara S."/>
            <person name="Wang Z.W."/>
            <person name="Zhang Y.Q."/>
            <person name="Mitsuda N."/>
            <person name="Wang M."/>
            <person name="Liu G.H."/>
            <person name="Pecoraro L."/>
            <person name="Huang H.X."/>
            <person name="Xiao X.J."/>
            <person name="Lin M."/>
            <person name="Wu X.Y."/>
            <person name="Wu W.L."/>
            <person name="Chen Y.Y."/>
            <person name="Chang S.B."/>
            <person name="Sakamoto S."/>
            <person name="Ohme-Takagi M."/>
            <person name="Yagi M."/>
            <person name="Zeng S.J."/>
            <person name="Shen C.Y."/>
            <person name="Yeh C.M."/>
            <person name="Luo Y.B."/>
            <person name="Tsai W.C."/>
            <person name="Van de Peer Y."/>
            <person name="Liu Z.J."/>
        </authorList>
    </citation>
    <scope>NUCLEOTIDE SEQUENCE [LARGE SCALE GENOMIC DNA]</scope>
    <source>
        <strain evidence="4">cv. Shenzhen</strain>
        <tissue evidence="3">Stem</tissue>
    </source>
</reference>
<protein>
    <recommendedName>
        <fullName evidence="2">Polymerase/histidinol phosphatase N-terminal domain-containing protein</fullName>
    </recommendedName>
</protein>
<dbReference type="AlphaFoldDB" id="A0A2I0A5E4"/>
<dbReference type="STRING" id="1088818.A0A2I0A5E4"/>
<dbReference type="Proteomes" id="UP000236161">
    <property type="component" value="Unassembled WGS sequence"/>
</dbReference>
<dbReference type="PANTHER" id="PTHR42924:SF3">
    <property type="entry name" value="POLYMERASE_HISTIDINOL PHOSPHATASE N-TERMINAL DOMAIN-CONTAINING PROTEIN"/>
    <property type="match status" value="1"/>
</dbReference>
<dbReference type="InterPro" id="IPR016195">
    <property type="entry name" value="Pol/histidinol_Pase-like"/>
</dbReference>
<evidence type="ECO:0000256" key="1">
    <source>
        <dbReference type="SAM" id="MobiDB-lite"/>
    </source>
</evidence>
<evidence type="ECO:0000313" key="4">
    <source>
        <dbReference type="Proteomes" id="UP000236161"/>
    </source>
</evidence>
<dbReference type="EMBL" id="KZ452018">
    <property type="protein sequence ID" value="PKA50752.1"/>
    <property type="molecule type" value="Genomic_DNA"/>
</dbReference>
<gene>
    <name evidence="3" type="ORF">AXF42_Ash017631</name>
</gene>
<dbReference type="PANTHER" id="PTHR42924">
    <property type="entry name" value="EXONUCLEASE"/>
    <property type="match status" value="1"/>
</dbReference>
<dbReference type="SMART" id="SM00481">
    <property type="entry name" value="POLIIIAc"/>
    <property type="match status" value="1"/>
</dbReference>
<dbReference type="Gene3D" id="1.10.150.650">
    <property type="match status" value="1"/>
</dbReference>
<feature type="domain" description="Polymerase/histidinol phosphatase N-terminal" evidence="2">
    <location>
        <begin position="67"/>
        <end position="132"/>
    </location>
</feature>
<accession>A0A2I0A5E4</accession>
<dbReference type="CDD" id="cd07438">
    <property type="entry name" value="PHP_HisPPase_AMP"/>
    <property type="match status" value="1"/>
</dbReference>
<evidence type="ECO:0000259" key="2">
    <source>
        <dbReference type="SMART" id="SM00481"/>
    </source>
</evidence>
<dbReference type="InterPro" id="IPR003141">
    <property type="entry name" value="Pol/His_phosphatase_N"/>
</dbReference>
<sequence>MGGELPDGFTAGSKKQRRRRRRRKKKVTAEQIVASKYVHEWVFGCGASSSSDSENPSPPSPDRRVVFELHSHSNFSDGFYSPAALVERAHANGVKVLALTDHDTMAGIPEAIETAHKFNMKIIPGVEISTVYSPGDELEGEEPLHILAYYGSCGPVMHGEMEGLLANIRDGRYLRAQKMLVKLGELKMPLKLEDVVSKAGIGVAPGRVHVARAMVEAGYVDNLKQAFSKYLYDGGPAYAKGSEPEADYVVRLICRTGGIATLAHPWALKNPAFVIKSLKAAGLHAVEVYRSDGKLAGFSDLADKYGLLKLGGSDYHGRKANNESDLGCVHLPVLDAFKFLKLALPIWRNVTSKILGNFVENPSTADLRRIMGSNGLHLGLTNEEERQLAELEITKLELSSKFPSAIG</sequence>
<organism evidence="3 4">
    <name type="scientific">Apostasia shenzhenica</name>
    <dbReference type="NCBI Taxonomy" id="1088818"/>
    <lineage>
        <taxon>Eukaryota</taxon>
        <taxon>Viridiplantae</taxon>
        <taxon>Streptophyta</taxon>
        <taxon>Embryophyta</taxon>
        <taxon>Tracheophyta</taxon>
        <taxon>Spermatophyta</taxon>
        <taxon>Magnoliopsida</taxon>
        <taxon>Liliopsida</taxon>
        <taxon>Asparagales</taxon>
        <taxon>Orchidaceae</taxon>
        <taxon>Apostasioideae</taxon>
        <taxon>Apostasia</taxon>
    </lineage>
</organism>
<dbReference type="OrthoDB" id="16564at2759"/>
<dbReference type="GO" id="GO:0004534">
    <property type="term" value="F:5'-3' RNA exonuclease activity"/>
    <property type="evidence" value="ECO:0007669"/>
    <property type="project" value="TreeGrafter"/>
</dbReference>
<dbReference type="SUPFAM" id="SSF89550">
    <property type="entry name" value="PHP domain-like"/>
    <property type="match status" value="1"/>
</dbReference>
<dbReference type="InterPro" id="IPR052018">
    <property type="entry name" value="PHP_domain"/>
</dbReference>
<dbReference type="Gene3D" id="3.20.20.140">
    <property type="entry name" value="Metal-dependent hydrolases"/>
    <property type="match status" value="1"/>
</dbReference>
<dbReference type="GO" id="GO:0035312">
    <property type="term" value="F:5'-3' DNA exonuclease activity"/>
    <property type="evidence" value="ECO:0007669"/>
    <property type="project" value="TreeGrafter"/>
</dbReference>
<dbReference type="FunFam" id="1.10.150.650:FF:000002">
    <property type="entry name" value="PHP domain-containing protein"/>
    <property type="match status" value="1"/>
</dbReference>
<keyword evidence="4" id="KW-1185">Reference proteome</keyword>
<feature type="compositionally biased region" description="Basic residues" evidence="1">
    <location>
        <begin position="14"/>
        <end position="26"/>
    </location>
</feature>